<reference evidence="2 3" key="1">
    <citation type="journal article" date="2012" name="Genome Biol.">
        <title>Genome and low-iron response of an oceanic diatom adapted to chronic iron limitation.</title>
        <authorList>
            <person name="Lommer M."/>
            <person name="Specht M."/>
            <person name="Roy A.S."/>
            <person name="Kraemer L."/>
            <person name="Andreson R."/>
            <person name="Gutowska M.A."/>
            <person name="Wolf J."/>
            <person name="Bergner S.V."/>
            <person name="Schilhabel M.B."/>
            <person name="Klostermeier U.C."/>
            <person name="Beiko R.G."/>
            <person name="Rosenstiel P."/>
            <person name="Hippler M."/>
            <person name="Laroche J."/>
        </authorList>
    </citation>
    <scope>NUCLEOTIDE SEQUENCE [LARGE SCALE GENOMIC DNA]</scope>
    <source>
        <strain evidence="2 3">CCMP1005</strain>
    </source>
</reference>
<evidence type="ECO:0000313" key="2">
    <source>
        <dbReference type="EMBL" id="EJK67221.1"/>
    </source>
</evidence>
<protein>
    <submittedName>
        <fullName evidence="2">Uncharacterized protein</fullName>
    </submittedName>
</protein>
<feature type="compositionally biased region" description="Basic and acidic residues" evidence="1">
    <location>
        <begin position="121"/>
        <end position="140"/>
    </location>
</feature>
<name>K0T1W9_THAOC</name>
<gene>
    <name evidence="2" type="ORF">THAOC_11775</name>
</gene>
<sequence>EDIVELGATFAFAPAHVVVHGVLGCPDPPLLAPALRPSVVVAPSSVVWRPSRLAEAVILTMPSTCSVLLLAVFISTLTALTFGDFGAQKSLTSQYASRVRDGEGRKQNVYATSSVPLALRPRGDADGRQRPRGDRRERFRVLAPATGGGGSPEDERLLRVRRPGASLEEGTAPRRLSLLAGGGGRRTRETDPPLGELP</sequence>
<evidence type="ECO:0000256" key="1">
    <source>
        <dbReference type="SAM" id="MobiDB-lite"/>
    </source>
</evidence>
<feature type="region of interest" description="Disordered" evidence="1">
    <location>
        <begin position="118"/>
        <end position="198"/>
    </location>
</feature>
<organism evidence="2 3">
    <name type="scientific">Thalassiosira oceanica</name>
    <name type="common">Marine diatom</name>
    <dbReference type="NCBI Taxonomy" id="159749"/>
    <lineage>
        <taxon>Eukaryota</taxon>
        <taxon>Sar</taxon>
        <taxon>Stramenopiles</taxon>
        <taxon>Ochrophyta</taxon>
        <taxon>Bacillariophyta</taxon>
        <taxon>Coscinodiscophyceae</taxon>
        <taxon>Thalassiosirophycidae</taxon>
        <taxon>Thalassiosirales</taxon>
        <taxon>Thalassiosiraceae</taxon>
        <taxon>Thalassiosira</taxon>
    </lineage>
</organism>
<dbReference type="AlphaFoldDB" id="K0T1W9"/>
<dbReference type="Proteomes" id="UP000266841">
    <property type="component" value="Unassembled WGS sequence"/>
</dbReference>
<dbReference type="EMBL" id="AGNL01013505">
    <property type="protein sequence ID" value="EJK67221.1"/>
    <property type="molecule type" value="Genomic_DNA"/>
</dbReference>
<keyword evidence="3" id="KW-1185">Reference proteome</keyword>
<proteinExistence type="predicted"/>
<accession>K0T1W9</accession>
<evidence type="ECO:0000313" key="3">
    <source>
        <dbReference type="Proteomes" id="UP000266841"/>
    </source>
</evidence>
<feature type="non-terminal residue" evidence="2">
    <location>
        <position position="1"/>
    </location>
</feature>
<comment type="caution">
    <text evidence="2">The sequence shown here is derived from an EMBL/GenBank/DDBJ whole genome shotgun (WGS) entry which is preliminary data.</text>
</comment>